<reference evidence="1 2" key="1">
    <citation type="submission" date="2024-01" db="EMBL/GenBank/DDBJ databases">
        <title>Genome assemblies of Stephania.</title>
        <authorList>
            <person name="Yang L."/>
        </authorList>
    </citation>
    <scope>NUCLEOTIDE SEQUENCE [LARGE SCALE GENOMIC DNA]</scope>
    <source>
        <strain evidence="1">YNDBR</strain>
        <tissue evidence="1">Leaf</tissue>
    </source>
</reference>
<dbReference type="EMBL" id="JBBNAF010000002">
    <property type="protein sequence ID" value="KAK9163968.1"/>
    <property type="molecule type" value="Genomic_DNA"/>
</dbReference>
<gene>
    <name evidence="1" type="ORF">Syun_004870</name>
</gene>
<name>A0AAP0L591_9MAGN</name>
<keyword evidence="2" id="KW-1185">Reference proteome</keyword>
<organism evidence="1 2">
    <name type="scientific">Stephania yunnanensis</name>
    <dbReference type="NCBI Taxonomy" id="152371"/>
    <lineage>
        <taxon>Eukaryota</taxon>
        <taxon>Viridiplantae</taxon>
        <taxon>Streptophyta</taxon>
        <taxon>Embryophyta</taxon>
        <taxon>Tracheophyta</taxon>
        <taxon>Spermatophyta</taxon>
        <taxon>Magnoliopsida</taxon>
        <taxon>Ranunculales</taxon>
        <taxon>Menispermaceae</taxon>
        <taxon>Menispermoideae</taxon>
        <taxon>Cissampelideae</taxon>
        <taxon>Stephania</taxon>
    </lineage>
</organism>
<evidence type="ECO:0000313" key="2">
    <source>
        <dbReference type="Proteomes" id="UP001420932"/>
    </source>
</evidence>
<sequence length="192" mass="22324">MYSNKKRKTIGLLRNPKRPSSIASHSEHIDTLKVLQIYSRVTQRGKYWEIYFEDFGAVFPRVLLKALQPMNAFYQICVYLHPEAYMDGSYEPMCLVIRNDVIEGIKEIQFQDTPSIMDLRRVTSSDDLRHGPSLRGVHIDETDGSESQASTLMSELRCSRKKKREESLPHRTVEVSDISLMDDFEEMKLMMN</sequence>
<accession>A0AAP0L591</accession>
<evidence type="ECO:0000313" key="1">
    <source>
        <dbReference type="EMBL" id="KAK9163968.1"/>
    </source>
</evidence>
<dbReference type="Proteomes" id="UP001420932">
    <property type="component" value="Unassembled WGS sequence"/>
</dbReference>
<protein>
    <submittedName>
        <fullName evidence="1">Uncharacterized protein</fullName>
    </submittedName>
</protein>
<dbReference type="AlphaFoldDB" id="A0AAP0L591"/>
<comment type="caution">
    <text evidence="1">The sequence shown here is derived from an EMBL/GenBank/DDBJ whole genome shotgun (WGS) entry which is preliminary data.</text>
</comment>
<proteinExistence type="predicted"/>